<dbReference type="SUPFAM" id="SSF50475">
    <property type="entry name" value="FMN-binding split barrel"/>
    <property type="match status" value="1"/>
</dbReference>
<sequence length="149" mass="16456">MDQANKDFIMNVMANANDLTLATIRPDGYPQATTVSFAYDGLTLYVGVGKNSQKAQNIRQNNKVSLTINNAYKNWSEIKGLSIGGIAEVVSDPRDIQQAIDCLLARFPEAVEWAETGQKDQVAFLKIRPQVISMLDYTKGFGHTETIKA</sequence>
<keyword evidence="1" id="KW-0560">Oxidoreductase</keyword>
<reference evidence="3 4" key="1">
    <citation type="submission" date="2019-03" db="EMBL/GenBank/DDBJ databases">
        <title>Genomic Encyclopedia of Type Strains, Phase IV (KMG-IV): sequencing the most valuable type-strain genomes for metagenomic binning, comparative biology and taxonomic classification.</title>
        <authorList>
            <person name="Goeker M."/>
        </authorList>
    </citation>
    <scope>NUCLEOTIDE SEQUENCE [LARGE SCALE GENOMIC DNA]</scope>
    <source>
        <strain evidence="3 4">DSM 7445</strain>
    </source>
</reference>
<dbReference type="GO" id="GO:0016627">
    <property type="term" value="F:oxidoreductase activity, acting on the CH-CH group of donors"/>
    <property type="evidence" value="ECO:0007669"/>
    <property type="project" value="TreeGrafter"/>
</dbReference>
<comment type="caution">
    <text evidence="3">The sequence shown here is derived from an EMBL/GenBank/DDBJ whole genome shotgun (WGS) entry which is preliminary data.</text>
</comment>
<dbReference type="PANTHER" id="PTHR35176:SF6">
    <property type="entry name" value="HEME OXYGENASE HI_0854-RELATED"/>
    <property type="match status" value="1"/>
</dbReference>
<dbReference type="EMBL" id="SLZQ01000018">
    <property type="protein sequence ID" value="TCS33080.1"/>
    <property type="molecule type" value="Genomic_DNA"/>
</dbReference>
<evidence type="ECO:0000259" key="2">
    <source>
        <dbReference type="Pfam" id="PF01243"/>
    </source>
</evidence>
<dbReference type="RefSeq" id="WP_132260291.1">
    <property type="nucleotide sequence ID" value="NZ_SLZQ01000018.1"/>
</dbReference>
<evidence type="ECO:0000313" key="4">
    <source>
        <dbReference type="Proteomes" id="UP000295382"/>
    </source>
</evidence>
<dbReference type="GO" id="GO:0005829">
    <property type="term" value="C:cytosol"/>
    <property type="evidence" value="ECO:0007669"/>
    <property type="project" value="TreeGrafter"/>
</dbReference>
<protein>
    <submittedName>
        <fullName evidence="3">Nitroimidazol reductase NimA-like FMN-containing flavoprotein (Pyridoxamine 5'-phosphate oxidase superfamily)</fullName>
    </submittedName>
</protein>
<gene>
    <name evidence="3" type="ORF">EDC30_11821</name>
</gene>
<dbReference type="Pfam" id="PF01243">
    <property type="entry name" value="PNPOx_N"/>
    <property type="match status" value="1"/>
</dbReference>
<feature type="domain" description="Pyridoxamine 5'-phosphate oxidase N-terminal" evidence="2">
    <location>
        <begin position="15"/>
        <end position="133"/>
    </location>
</feature>
<dbReference type="GO" id="GO:0070967">
    <property type="term" value="F:coenzyme F420 binding"/>
    <property type="evidence" value="ECO:0007669"/>
    <property type="project" value="TreeGrafter"/>
</dbReference>
<evidence type="ECO:0000256" key="1">
    <source>
        <dbReference type="ARBA" id="ARBA00023002"/>
    </source>
</evidence>
<proteinExistence type="predicted"/>
<dbReference type="Gene3D" id="2.30.110.10">
    <property type="entry name" value="Electron Transport, Fmn-binding Protein, Chain A"/>
    <property type="match status" value="1"/>
</dbReference>
<dbReference type="InterPro" id="IPR011576">
    <property type="entry name" value="Pyridox_Oxase_N"/>
</dbReference>
<evidence type="ECO:0000313" key="3">
    <source>
        <dbReference type="EMBL" id="TCS33080.1"/>
    </source>
</evidence>
<dbReference type="PANTHER" id="PTHR35176">
    <property type="entry name" value="HEME OXYGENASE HI_0854-RELATED"/>
    <property type="match status" value="1"/>
</dbReference>
<dbReference type="InterPro" id="IPR052019">
    <property type="entry name" value="F420H2_bilvrd_red/Heme_oxyg"/>
</dbReference>
<keyword evidence="4" id="KW-1185">Reference proteome</keyword>
<dbReference type="OrthoDB" id="8705255at2"/>
<dbReference type="Proteomes" id="UP000295382">
    <property type="component" value="Unassembled WGS sequence"/>
</dbReference>
<accession>A0A4R3HQD4</accession>
<name>A0A4R3HQD4_PAULE</name>
<organism evidence="3 4">
    <name type="scientific">Paucimonas lemoignei</name>
    <name type="common">Pseudomonas lemoignei</name>
    <dbReference type="NCBI Taxonomy" id="29443"/>
    <lineage>
        <taxon>Bacteria</taxon>
        <taxon>Pseudomonadati</taxon>
        <taxon>Pseudomonadota</taxon>
        <taxon>Betaproteobacteria</taxon>
        <taxon>Burkholderiales</taxon>
        <taxon>Burkholderiaceae</taxon>
        <taxon>Paucimonas</taxon>
    </lineage>
</organism>
<dbReference type="AlphaFoldDB" id="A0A4R3HQD4"/>
<dbReference type="InterPro" id="IPR012349">
    <property type="entry name" value="Split_barrel_FMN-bd"/>
</dbReference>